<dbReference type="InterPro" id="IPR052563">
    <property type="entry name" value="FliK"/>
</dbReference>
<evidence type="ECO:0000313" key="3">
    <source>
        <dbReference type="EMBL" id="PHM37487.1"/>
    </source>
</evidence>
<feature type="compositionally biased region" description="Polar residues" evidence="1">
    <location>
        <begin position="17"/>
        <end position="38"/>
    </location>
</feature>
<feature type="compositionally biased region" description="Polar residues" evidence="1">
    <location>
        <begin position="405"/>
        <end position="419"/>
    </location>
</feature>
<reference evidence="5" key="2">
    <citation type="submission" date="2016-12" db="EMBL/GenBank/DDBJ databases">
        <authorList>
            <person name="Gaudriault S."/>
        </authorList>
    </citation>
    <scope>NUCLEOTIDE SEQUENCE [LARGE SCALE GENOMIC DNA]</scope>
    <source>
        <strain evidence="5">HGB1681 (deposited as PTA-6826 in the American Type Culture Collection)</strain>
    </source>
</reference>
<keyword evidence="4" id="KW-0969">Cilium</keyword>
<dbReference type="OrthoDB" id="1792985at2"/>
<feature type="region of interest" description="Disordered" evidence="1">
    <location>
        <begin position="218"/>
        <end position="239"/>
    </location>
</feature>
<feature type="region of interest" description="Disordered" evidence="1">
    <location>
        <begin position="383"/>
        <end position="451"/>
    </location>
</feature>
<dbReference type="Proteomes" id="UP000196435">
    <property type="component" value="Unassembled WGS sequence"/>
</dbReference>
<dbReference type="RefSeq" id="WP_086956258.1">
    <property type="nucleotide sequence ID" value="NZ_CAWNQC010000270.1"/>
</dbReference>
<feature type="compositionally biased region" description="Polar residues" evidence="1">
    <location>
        <begin position="383"/>
        <end position="392"/>
    </location>
</feature>
<name>A0A1N6MVZ8_9GAMM</name>
<feature type="region of interest" description="Disordered" evidence="1">
    <location>
        <begin position="1"/>
        <end position="104"/>
    </location>
</feature>
<dbReference type="Gene3D" id="3.30.750.140">
    <property type="match status" value="1"/>
</dbReference>
<dbReference type="InterPro" id="IPR021136">
    <property type="entry name" value="Flagellar_hook_control-like_C"/>
</dbReference>
<proteinExistence type="predicted"/>
<keyword evidence="6" id="KW-1185">Reference proteome</keyword>
<dbReference type="PANTHER" id="PTHR37533">
    <property type="entry name" value="FLAGELLAR HOOK-LENGTH CONTROL PROTEIN"/>
    <property type="match status" value="1"/>
</dbReference>
<dbReference type="Pfam" id="PF02120">
    <property type="entry name" value="Flg_hook"/>
    <property type="match status" value="1"/>
</dbReference>
<evidence type="ECO:0000313" key="5">
    <source>
        <dbReference type="Proteomes" id="UP000196435"/>
    </source>
</evidence>
<dbReference type="InterPro" id="IPR038610">
    <property type="entry name" value="FliK-like_C_sf"/>
</dbReference>
<feature type="compositionally biased region" description="Polar residues" evidence="1">
    <location>
        <begin position="95"/>
        <end position="104"/>
    </location>
</feature>
<evidence type="ECO:0000259" key="2">
    <source>
        <dbReference type="Pfam" id="PF02120"/>
    </source>
</evidence>
<reference evidence="4" key="1">
    <citation type="submission" date="2016-12" db="EMBL/GenBank/DDBJ databases">
        <authorList>
            <person name="Song W.-J."/>
            <person name="Kurnit D.M."/>
        </authorList>
    </citation>
    <scope>NUCLEOTIDE SEQUENCE [LARGE SCALE GENOMIC DNA]</scope>
    <source>
        <strain evidence="4">HGB1681</strain>
    </source>
</reference>
<dbReference type="AlphaFoldDB" id="A0A1N6MVZ8"/>
<keyword evidence="4" id="KW-0966">Cell projection</keyword>
<sequence length="451" mass="47817">MNLTLLPTDLTLEKNAGKNQPALSSPQGSNTAKEQTTEFGRYLNAEQKTSAQTAKNRTNGSNSESGEKQATDKREEENLSSSRAVTDQIAMQDKPSVSGSSASYNDAKFTLSEDDDLLSAEMLINAMPVQLAGLISRQSVGEGSEHTEGLLHTENSIEDTLSESDRKLSGKKTLADIALRATDPTENSEENDSDGDIDLFTAQGTTTNRAALASTTGKAKSAANGMTEQNSTLSFSGKESGKEFTSIQGASALASASAEASAPNALHNLFSAPLLSAGNQTNGQFQLNGASAPLLSAHLGSEEWQQQLNQQVLFFNRNGLQQAELRLHPQELGALHIRMNVEDNQAQLHFVSAHQHVRAALEAALPNLRHSLAENGIQLAQSSVGSDASGNWQQEQAADPQQQANTGSQTKSHTENNGTLAAAQAPATHESTIRLTPQQLASSRGGVDIFA</sequence>
<feature type="compositionally biased region" description="Polar residues" evidence="1">
    <location>
        <begin position="429"/>
        <end position="442"/>
    </location>
</feature>
<dbReference type="EMBL" id="FTLG01000080">
    <property type="protein sequence ID" value="SIP73035.1"/>
    <property type="molecule type" value="Genomic_DNA"/>
</dbReference>
<evidence type="ECO:0000313" key="6">
    <source>
        <dbReference type="Proteomes" id="UP000224871"/>
    </source>
</evidence>
<dbReference type="Proteomes" id="UP000224871">
    <property type="component" value="Unassembled WGS sequence"/>
</dbReference>
<dbReference type="PANTHER" id="PTHR37533:SF2">
    <property type="entry name" value="FLAGELLAR HOOK-LENGTH CONTROL PROTEIN"/>
    <property type="match status" value="1"/>
</dbReference>
<reference evidence="3 6" key="3">
    <citation type="journal article" date="2017" name="Nat. Microbiol.">
        <title>Natural product diversity associated with the nematode symbionts Photorhabdus and Xenorhabdus.</title>
        <authorList>
            <person name="Tobias N.J."/>
            <person name="Wolff H."/>
            <person name="Djahanschiri B."/>
            <person name="Grundmann F."/>
            <person name="Kronenwerth M."/>
            <person name="Shi Y.M."/>
            <person name="Simonyi S."/>
            <person name="Grun P."/>
            <person name="Shapiro-Ilan D."/>
            <person name="Pidot S.J."/>
            <person name="Stinear T.P."/>
            <person name="Ebersberger I."/>
            <person name="Bode H.B."/>
        </authorList>
    </citation>
    <scope>NUCLEOTIDE SEQUENCE [LARGE SCALE GENOMIC DNA]</scope>
    <source>
        <strain evidence="3 6">DSM 16336</strain>
    </source>
</reference>
<feature type="compositionally biased region" description="Polar residues" evidence="1">
    <location>
        <begin position="46"/>
        <end position="64"/>
    </location>
</feature>
<evidence type="ECO:0000313" key="4">
    <source>
        <dbReference type="EMBL" id="SIP73035.1"/>
    </source>
</evidence>
<protein>
    <submittedName>
        <fullName evidence="3 4">Flagellar hook-length control protein</fullName>
    </submittedName>
</protein>
<gene>
    <name evidence="4" type="primary">fliK</name>
    <name evidence="3" type="ORF">Xinn_00865</name>
    <name evidence="4" type="ORF">XIS1_1700086</name>
</gene>
<dbReference type="EMBL" id="NIBU01000007">
    <property type="protein sequence ID" value="PHM37487.1"/>
    <property type="molecule type" value="Genomic_DNA"/>
</dbReference>
<dbReference type="CDD" id="cd17470">
    <property type="entry name" value="T3SS_Flik_C"/>
    <property type="match status" value="1"/>
</dbReference>
<feature type="compositionally biased region" description="Basic and acidic residues" evidence="1">
    <location>
        <begin position="65"/>
        <end position="77"/>
    </location>
</feature>
<organism evidence="4 5">
    <name type="scientific">Xenorhabdus innexi</name>
    <dbReference type="NCBI Taxonomy" id="290109"/>
    <lineage>
        <taxon>Bacteria</taxon>
        <taxon>Pseudomonadati</taxon>
        <taxon>Pseudomonadota</taxon>
        <taxon>Gammaproteobacteria</taxon>
        <taxon>Enterobacterales</taxon>
        <taxon>Morganellaceae</taxon>
        <taxon>Xenorhabdus</taxon>
    </lineage>
</organism>
<keyword evidence="4" id="KW-0282">Flagellum</keyword>
<feature type="domain" description="Flagellar hook-length control protein-like C-terminal" evidence="2">
    <location>
        <begin position="311"/>
        <end position="391"/>
    </location>
</feature>
<accession>A0A1N6MVZ8</accession>
<evidence type="ECO:0000256" key="1">
    <source>
        <dbReference type="SAM" id="MobiDB-lite"/>
    </source>
</evidence>
<feature type="compositionally biased region" description="Low complexity" evidence="1">
    <location>
        <begin position="393"/>
        <end position="404"/>
    </location>
</feature>